<keyword evidence="4" id="KW-1185">Reference proteome</keyword>
<dbReference type="EMBL" id="KJ645900">
    <property type="protein sequence ID" value="AII17236.1"/>
    <property type="molecule type" value="Genomic_DNA"/>
</dbReference>
<dbReference type="GeneID" id="20041683"/>
<feature type="compositionally biased region" description="Acidic residues" evidence="1">
    <location>
        <begin position="146"/>
        <end position="167"/>
    </location>
</feature>
<reference evidence="3 4" key="1">
    <citation type="journal article" date="2014" name="Virology">
        <title>Genome of brown tide virus (AaV), the little giant of the Megaviridae, elucidates NCLDV genome expansion and host-virus coevolution.</title>
        <authorList>
            <person name="Moniruzzaman M."/>
            <person name="LeCleir G.R."/>
            <person name="Brown C.M."/>
            <person name="Gobler C.J."/>
            <person name="Bidle K.D."/>
            <person name="Wilson W.H."/>
            <person name="Wilhelm S.W."/>
        </authorList>
    </citation>
    <scope>NUCLEOTIDE SEQUENCE [LARGE SCALE GENOMIC DNA]</scope>
    <source>
        <strain evidence="3">BtV-01</strain>
    </source>
</reference>
<sequence length="178" mass="20723">MKTQMKDIKNLEEILVKAVPEIFVYFIVAFLIGNLLEALMPDVKSQGKLALSFEVFTQIFVLIFVFIILSDLYRSKIGLIVFVITTVGVCTNLLKKLDRLGKKTFNRISSSNSCENYEDDVQIYDTKIDKDSKKRYPPVDKHKEDLEENDEEEYEEYEDEEEEEIEEIGATSIRNLKF</sequence>
<gene>
    <name evidence="3" type="ORF">AaV_225</name>
</gene>
<keyword evidence="2" id="KW-1133">Transmembrane helix</keyword>
<feature type="transmembrane region" description="Helical" evidence="2">
    <location>
        <begin position="75"/>
        <end position="94"/>
    </location>
</feature>
<evidence type="ECO:0000256" key="1">
    <source>
        <dbReference type="SAM" id="MobiDB-lite"/>
    </source>
</evidence>
<organism evidence="3 4">
    <name type="scientific">Aureococcus anophagefferens virus</name>
    <dbReference type="NCBI Taxonomy" id="1474867"/>
    <lineage>
        <taxon>Viruses</taxon>
        <taxon>Varidnaviria</taxon>
        <taxon>Bamfordvirae</taxon>
        <taxon>Nucleocytoviricota</taxon>
        <taxon>Megaviricetes</taxon>
        <taxon>Imitervirales</taxon>
        <taxon>Schizomimiviridae</taxon>
        <taxon>Kratosvirus</taxon>
        <taxon>Kratosvirus quantuckense</taxon>
    </lineage>
</organism>
<feature type="region of interest" description="Disordered" evidence="1">
    <location>
        <begin position="131"/>
        <end position="178"/>
    </location>
</feature>
<dbReference type="RefSeq" id="YP_009052299.1">
    <property type="nucleotide sequence ID" value="NC_024697.1"/>
</dbReference>
<keyword evidence="2" id="KW-0812">Transmembrane</keyword>
<proteinExistence type="predicted"/>
<evidence type="ECO:0000313" key="3">
    <source>
        <dbReference type="EMBL" id="AII17236.1"/>
    </source>
</evidence>
<protein>
    <submittedName>
        <fullName evidence="3">Uncharacterized protein</fullName>
    </submittedName>
</protein>
<feature type="compositionally biased region" description="Basic and acidic residues" evidence="1">
    <location>
        <begin position="131"/>
        <end position="145"/>
    </location>
</feature>
<evidence type="ECO:0000313" key="4">
    <source>
        <dbReference type="Proteomes" id="UP000028667"/>
    </source>
</evidence>
<name>A0A076FIF4_9VIRU</name>
<keyword evidence="2" id="KW-0472">Membrane</keyword>
<feature type="transmembrane region" description="Helical" evidence="2">
    <location>
        <begin position="22"/>
        <end position="39"/>
    </location>
</feature>
<accession>A0A076FIF4</accession>
<feature type="transmembrane region" description="Helical" evidence="2">
    <location>
        <begin position="51"/>
        <end position="69"/>
    </location>
</feature>
<dbReference type="Proteomes" id="UP000028667">
    <property type="component" value="Segment"/>
</dbReference>
<dbReference type="KEGG" id="vg:20041683"/>
<evidence type="ECO:0000256" key="2">
    <source>
        <dbReference type="SAM" id="Phobius"/>
    </source>
</evidence>